<dbReference type="Pfam" id="PF10502">
    <property type="entry name" value="Peptidase_S26"/>
    <property type="match status" value="1"/>
</dbReference>
<proteinExistence type="inferred from homology"/>
<dbReference type="SUPFAM" id="SSF51306">
    <property type="entry name" value="LexA/Signal peptidase"/>
    <property type="match status" value="1"/>
</dbReference>
<dbReference type="PROSITE" id="PS00760">
    <property type="entry name" value="SPASE_I_2"/>
    <property type="match status" value="1"/>
</dbReference>
<keyword evidence="6" id="KW-0812">Transmembrane</keyword>
<accession>A0ABQ6LEZ4</accession>
<keyword evidence="6" id="KW-0472">Membrane</keyword>
<keyword evidence="9" id="KW-1185">Reference proteome</keyword>
<dbReference type="RefSeq" id="WP_285669590.1">
    <property type="nucleotide sequence ID" value="NZ_BSYI01000001.1"/>
</dbReference>
<dbReference type="InterPro" id="IPR019533">
    <property type="entry name" value="Peptidase_S26"/>
</dbReference>
<evidence type="ECO:0000256" key="5">
    <source>
        <dbReference type="ARBA" id="ARBA00022801"/>
    </source>
</evidence>
<dbReference type="InterPro" id="IPR019757">
    <property type="entry name" value="Pept_S26A_signal_pept_1_Lys-AS"/>
</dbReference>
<evidence type="ECO:0000259" key="7">
    <source>
        <dbReference type="Pfam" id="PF10502"/>
    </source>
</evidence>
<gene>
    <name evidence="8" type="primary">lepB</name>
    <name evidence="8" type="ORF">LNKW23_01780</name>
</gene>
<organism evidence="8 9">
    <name type="scientific">Paralimibaculum aggregatum</name>
    <dbReference type="NCBI Taxonomy" id="3036245"/>
    <lineage>
        <taxon>Bacteria</taxon>
        <taxon>Pseudomonadati</taxon>
        <taxon>Pseudomonadota</taxon>
        <taxon>Alphaproteobacteria</taxon>
        <taxon>Rhodobacterales</taxon>
        <taxon>Paracoccaceae</taxon>
        <taxon>Paralimibaculum</taxon>
    </lineage>
</organism>
<keyword evidence="5 6" id="KW-0378">Hydrolase</keyword>
<comment type="subcellular location">
    <subcellularLocation>
        <location evidence="6">Membrane</location>
        <topology evidence="6">Single-pass type II membrane protein</topology>
    </subcellularLocation>
</comment>
<evidence type="ECO:0000256" key="4">
    <source>
        <dbReference type="ARBA" id="ARBA00019232"/>
    </source>
</evidence>
<evidence type="ECO:0000256" key="1">
    <source>
        <dbReference type="ARBA" id="ARBA00000677"/>
    </source>
</evidence>
<protein>
    <recommendedName>
        <fullName evidence="4 6">Signal peptidase I</fullName>
        <ecNumber evidence="3 6">3.4.21.89</ecNumber>
    </recommendedName>
</protein>
<dbReference type="InterPro" id="IPR000223">
    <property type="entry name" value="Pept_S26A_signal_pept_1"/>
</dbReference>
<dbReference type="InterPro" id="IPR019758">
    <property type="entry name" value="Pept_S26A_signal_pept_1_CS"/>
</dbReference>
<dbReference type="Gene3D" id="2.10.109.10">
    <property type="entry name" value="Umud Fragment, subunit A"/>
    <property type="match status" value="1"/>
</dbReference>
<dbReference type="Proteomes" id="UP001239909">
    <property type="component" value="Unassembled WGS sequence"/>
</dbReference>
<feature type="domain" description="Peptidase S26" evidence="7">
    <location>
        <begin position="13"/>
        <end position="275"/>
    </location>
</feature>
<sequence length="299" mass="32993">MAKTATKKDGVFDTLKTIFWALLIAGAFRTILFQPFSIPSGSMKPELLIGDYLFVSKFAYGYSRYSLPFSPEWDWLFDGGRILGSEPERGDVVVFKHPQRDACSQGALEQIGDFALRLAQVRSGPVEDDCVDYVKRIVGLPGDRIQVKAGILHINGEALPTERVADFIEPRIRLGSPPRFPNCVNGPVPTGGACAKEQFVETFPGGRSHRILNIRGTVGGTQGLAVGGADNTPVFTVPEGHFFFMGDNRDNSVDSRFGEVGMVPFENLIGRADVVALSSEGAFYEIWNWRFDRFFKSID</sequence>
<evidence type="ECO:0000256" key="6">
    <source>
        <dbReference type="RuleBase" id="RU362042"/>
    </source>
</evidence>
<evidence type="ECO:0000256" key="3">
    <source>
        <dbReference type="ARBA" id="ARBA00013208"/>
    </source>
</evidence>
<dbReference type="EMBL" id="BSYI01000001">
    <property type="protein sequence ID" value="GMG80966.1"/>
    <property type="molecule type" value="Genomic_DNA"/>
</dbReference>
<keyword evidence="6" id="KW-1133">Transmembrane helix</keyword>
<dbReference type="PROSITE" id="PS00761">
    <property type="entry name" value="SPASE_I_3"/>
    <property type="match status" value="1"/>
</dbReference>
<dbReference type="PANTHER" id="PTHR43390">
    <property type="entry name" value="SIGNAL PEPTIDASE I"/>
    <property type="match status" value="1"/>
</dbReference>
<dbReference type="CDD" id="cd06530">
    <property type="entry name" value="S26_SPase_I"/>
    <property type="match status" value="1"/>
</dbReference>
<dbReference type="NCBIfam" id="TIGR02227">
    <property type="entry name" value="sigpep_I_bact"/>
    <property type="match status" value="1"/>
</dbReference>
<dbReference type="InterPro" id="IPR036286">
    <property type="entry name" value="LexA/Signal_pep-like_sf"/>
</dbReference>
<keyword evidence="6" id="KW-0645">Protease</keyword>
<dbReference type="PANTHER" id="PTHR43390:SF1">
    <property type="entry name" value="CHLOROPLAST PROCESSING PEPTIDASE"/>
    <property type="match status" value="1"/>
</dbReference>
<name>A0ABQ6LEZ4_9RHOB</name>
<dbReference type="EC" id="3.4.21.89" evidence="3 6"/>
<comment type="catalytic activity">
    <reaction evidence="1 6">
        <text>Cleavage of hydrophobic, N-terminal signal or leader sequences from secreted and periplasmic proteins.</text>
        <dbReference type="EC" id="3.4.21.89"/>
    </reaction>
</comment>
<reference evidence="8 9" key="1">
    <citation type="submission" date="2023-04" db="EMBL/GenBank/DDBJ databases">
        <title>Marinoamorphus aggregata gen. nov., sp. Nov., isolate from tissue of brittle star Ophioplocus japonicus.</title>
        <authorList>
            <person name="Kawano K."/>
            <person name="Sawayama S."/>
            <person name="Nakagawa S."/>
        </authorList>
    </citation>
    <scope>NUCLEOTIDE SEQUENCE [LARGE SCALE GENOMIC DNA]</scope>
    <source>
        <strain evidence="8 9">NKW23</strain>
    </source>
</reference>
<evidence type="ECO:0000313" key="8">
    <source>
        <dbReference type="EMBL" id="GMG80966.1"/>
    </source>
</evidence>
<evidence type="ECO:0000313" key="9">
    <source>
        <dbReference type="Proteomes" id="UP001239909"/>
    </source>
</evidence>
<dbReference type="PRINTS" id="PR00727">
    <property type="entry name" value="LEADERPTASE"/>
</dbReference>
<evidence type="ECO:0000256" key="2">
    <source>
        <dbReference type="ARBA" id="ARBA00009370"/>
    </source>
</evidence>
<comment type="caution">
    <text evidence="8">The sequence shown here is derived from an EMBL/GenBank/DDBJ whole genome shotgun (WGS) entry which is preliminary data.</text>
</comment>
<comment type="similarity">
    <text evidence="2 6">Belongs to the peptidase S26 family.</text>
</comment>
<feature type="transmembrane region" description="Helical" evidence="6">
    <location>
        <begin position="18"/>
        <end position="38"/>
    </location>
</feature>